<proteinExistence type="predicted"/>
<organism evidence="1 2">
    <name type="scientific">Tissierella praeacuta DSM 18095</name>
    <dbReference type="NCBI Taxonomy" id="1123404"/>
    <lineage>
        <taxon>Bacteria</taxon>
        <taxon>Bacillati</taxon>
        <taxon>Bacillota</taxon>
        <taxon>Tissierellia</taxon>
        <taxon>Tissierellales</taxon>
        <taxon>Tissierellaceae</taxon>
        <taxon>Tissierella</taxon>
    </lineage>
</organism>
<evidence type="ECO:0008006" key="3">
    <source>
        <dbReference type="Google" id="ProtNLM"/>
    </source>
</evidence>
<reference evidence="2" key="1">
    <citation type="submission" date="2016-11" db="EMBL/GenBank/DDBJ databases">
        <authorList>
            <person name="Varghese N."/>
            <person name="Submissions S."/>
        </authorList>
    </citation>
    <scope>NUCLEOTIDE SEQUENCE [LARGE SCALE GENOMIC DNA]</scope>
    <source>
        <strain evidence="2">DSM 18095</strain>
    </source>
</reference>
<dbReference type="AlphaFoldDB" id="A0A1M4YMH3"/>
<gene>
    <name evidence="1" type="ORF">SAMN02745784_02692</name>
</gene>
<dbReference type="Proteomes" id="UP000184114">
    <property type="component" value="Unassembled WGS sequence"/>
</dbReference>
<sequence length="177" mass="20564">MVKNYRILIVMFLTTMLIFFVGCSNSNVIENGEQIDFPKNDNGYPQGNIVVINGEEYHLDKIEQAIVNSHIEHEIDLKLNDKAEDFVEVILPQNNPISLWSVETKEYIDLVSYSKDELKIEDKNILDGVSANLQTFRFIISKENDVTISFKWSNINEIEKSFNDKVEYYLLKIKISH</sequence>
<dbReference type="RefSeq" id="WP_072977191.1">
    <property type="nucleotide sequence ID" value="NZ_FQTY01000018.1"/>
</dbReference>
<name>A0A1M4YMH3_9FIRM</name>
<accession>A0A1M4YMH3</accession>
<dbReference type="GeneID" id="90995456"/>
<evidence type="ECO:0000313" key="2">
    <source>
        <dbReference type="Proteomes" id="UP000184114"/>
    </source>
</evidence>
<keyword evidence="2" id="KW-1185">Reference proteome</keyword>
<evidence type="ECO:0000313" key="1">
    <source>
        <dbReference type="EMBL" id="SHF06827.1"/>
    </source>
</evidence>
<protein>
    <recommendedName>
        <fullName evidence="3">Lipoprotein</fullName>
    </recommendedName>
</protein>
<dbReference type="STRING" id="1123404.SAMN02745784_02692"/>
<dbReference type="EMBL" id="FQTY01000018">
    <property type="protein sequence ID" value="SHF06827.1"/>
    <property type="molecule type" value="Genomic_DNA"/>
</dbReference>
<dbReference type="PROSITE" id="PS51257">
    <property type="entry name" value="PROKAR_LIPOPROTEIN"/>
    <property type="match status" value="1"/>
</dbReference>